<accession>A0A0P6W6T4</accession>
<dbReference type="PANTHER" id="PTHR21192">
    <property type="entry name" value="NUCLEAR PROTEIN E3-3"/>
    <property type="match status" value="1"/>
</dbReference>
<dbReference type="Proteomes" id="UP000048984">
    <property type="component" value="Unassembled WGS sequence"/>
</dbReference>
<organism evidence="1 2">
    <name type="scientific">Prosthecodimorpha hirschii</name>
    <dbReference type="NCBI Taxonomy" id="665126"/>
    <lineage>
        <taxon>Bacteria</taxon>
        <taxon>Pseudomonadati</taxon>
        <taxon>Pseudomonadota</taxon>
        <taxon>Alphaproteobacteria</taxon>
        <taxon>Hyphomicrobiales</taxon>
        <taxon>Ancalomicrobiaceae</taxon>
        <taxon>Prosthecodimorpha</taxon>
    </lineage>
</organism>
<dbReference type="RefSeq" id="WP_054361014.1">
    <property type="nucleotide sequence ID" value="NZ_LJYW01000001.1"/>
</dbReference>
<proteinExistence type="predicted"/>
<sequence>MASAPAPGFFPGRAAVEAYGSGGFRFAGMSHRGSILCLPSGIHAWTAVAPADLTPAAFRLIFDETQPIDILLVGTGTGLVPLPPALKARFRERGISSDSMATGAAVSTYNVLLAENRRVAGAFLAVEI</sequence>
<name>A0A0P6W6T4_9HYPH</name>
<dbReference type="STRING" id="665126.ABB55_23665"/>
<dbReference type="InterPro" id="IPR007523">
    <property type="entry name" value="NDUFAF3/AAMDC"/>
</dbReference>
<dbReference type="Pfam" id="PF04430">
    <property type="entry name" value="DUF498"/>
    <property type="match status" value="1"/>
</dbReference>
<dbReference type="PANTHER" id="PTHR21192:SF2">
    <property type="entry name" value="NADH DEHYDROGENASE [UBIQUINONE] 1 ALPHA SUBCOMPLEX ASSEMBLY FACTOR 3"/>
    <property type="match status" value="1"/>
</dbReference>
<keyword evidence="2" id="KW-1185">Reference proteome</keyword>
<dbReference type="Gene3D" id="3.40.1230.10">
    <property type="entry name" value="MTH938-like"/>
    <property type="match status" value="1"/>
</dbReference>
<evidence type="ECO:0000313" key="2">
    <source>
        <dbReference type="Proteomes" id="UP000048984"/>
    </source>
</evidence>
<dbReference type="InterPro" id="IPR036748">
    <property type="entry name" value="MTH938-like_sf"/>
</dbReference>
<comment type="caution">
    <text evidence="1">The sequence shown here is derived from an EMBL/GenBank/DDBJ whole genome shotgun (WGS) entry which is preliminary data.</text>
</comment>
<dbReference type="SUPFAM" id="SSF64076">
    <property type="entry name" value="MTH938-like"/>
    <property type="match status" value="1"/>
</dbReference>
<protein>
    <recommendedName>
        <fullName evidence="3">Mth938-like domain-containing protein</fullName>
    </recommendedName>
</protein>
<dbReference type="AlphaFoldDB" id="A0A0P6W6T4"/>
<gene>
    <name evidence="1" type="ORF">ABB55_23665</name>
</gene>
<reference evidence="1 2" key="2">
    <citation type="submission" date="2015-10" db="EMBL/GenBank/DDBJ databases">
        <title>Draft Genome Sequence of Prosthecomicrobium hirschii ATCC 27832.</title>
        <authorList>
            <person name="Daniel J."/>
            <person name="Givan S.A."/>
            <person name="Brun Y.V."/>
            <person name="Brown P.J."/>
        </authorList>
    </citation>
    <scope>NUCLEOTIDE SEQUENCE [LARGE SCALE GENOMIC DNA]</scope>
    <source>
        <strain evidence="1 2">16</strain>
    </source>
</reference>
<dbReference type="EMBL" id="LJYW01000001">
    <property type="protein sequence ID" value="KPL54848.1"/>
    <property type="molecule type" value="Genomic_DNA"/>
</dbReference>
<dbReference type="CDD" id="cd00248">
    <property type="entry name" value="Mth938-like"/>
    <property type="match status" value="1"/>
</dbReference>
<evidence type="ECO:0008006" key="3">
    <source>
        <dbReference type="Google" id="ProtNLM"/>
    </source>
</evidence>
<evidence type="ECO:0000313" key="1">
    <source>
        <dbReference type="EMBL" id="KPL54848.1"/>
    </source>
</evidence>
<reference evidence="1 2" key="1">
    <citation type="submission" date="2015-09" db="EMBL/GenBank/DDBJ databases">
        <authorList>
            <person name="Jackson K.R."/>
            <person name="Lunt B.L."/>
            <person name="Fisher J.N.B."/>
            <person name="Gardner A.V."/>
            <person name="Bailey M.E."/>
            <person name="Deus L.M."/>
            <person name="Earl A.S."/>
            <person name="Gibby P.D."/>
            <person name="Hartmann K.A."/>
            <person name="Liu J.E."/>
            <person name="Manci A.M."/>
            <person name="Nielsen D.A."/>
            <person name="Solomon M.B."/>
            <person name="Breakwell D.P."/>
            <person name="Burnett S.H."/>
            <person name="Grose J.H."/>
        </authorList>
    </citation>
    <scope>NUCLEOTIDE SEQUENCE [LARGE SCALE GENOMIC DNA]</scope>
    <source>
        <strain evidence="1 2">16</strain>
    </source>
</reference>